<dbReference type="PROSITE" id="PS51755">
    <property type="entry name" value="OMPR_PHOB"/>
    <property type="match status" value="1"/>
</dbReference>
<dbReference type="CDD" id="cd00383">
    <property type="entry name" value="trans_reg_C"/>
    <property type="match status" value="1"/>
</dbReference>
<feature type="domain" description="OmpR/PhoB-type" evidence="4">
    <location>
        <begin position="190"/>
        <end position="288"/>
    </location>
</feature>
<proteinExistence type="predicted"/>
<organism evidence="5 6">
    <name type="scientific">Bifidobacterium hapali</name>
    <dbReference type="NCBI Taxonomy" id="1630172"/>
    <lineage>
        <taxon>Bacteria</taxon>
        <taxon>Bacillati</taxon>
        <taxon>Actinomycetota</taxon>
        <taxon>Actinomycetes</taxon>
        <taxon>Bifidobacteriales</taxon>
        <taxon>Bifidobacteriaceae</taxon>
        <taxon>Bifidobacterium</taxon>
    </lineage>
</organism>
<protein>
    <submittedName>
        <fullName evidence="5">Transcriptional regulator</fullName>
    </submittedName>
</protein>
<gene>
    <name evidence="5" type="ORF">BHAP_2092</name>
</gene>
<evidence type="ECO:0000313" key="6">
    <source>
        <dbReference type="Proteomes" id="UP000216074"/>
    </source>
</evidence>
<dbReference type="GO" id="GO:0006355">
    <property type="term" value="P:regulation of DNA-templated transcription"/>
    <property type="evidence" value="ECO:0007669"/>
    <property type="project" value="InterPro"/>
</dbReference>
<comment type="caution">
    <text evidence="5">The sequence shown here is derived from an EMBL/GenBank/DDBJ whole genome shotgun (WGS) entry which is preliminary data.</text>
</comment>
<evidence type="ECO:0000256" key="2">
    <source>
        <dbReference type="PROSITE-ProRule" id="PRU01091"/>
    </source>
</evidence>
<accession>A0A261FU30</accession>
<dbReference type="InterPro" id="IPR001867">
    <property type="entry name" value="OmpR/PhoB-type_DNA-bd"/>
</dbReference>
<dbReference type="InterPro" id="IPR036388">
    <property type="entry name" value="WH-like_DNA-bd_sf"/>
</dbReference>
<feature type="compositionally biased region" description="Basic and acidic residues" evidence="3">
    <location>
        <begin position="61"/>
        <end position="74"/>
    </location>
</feature>
<sequence>MNLLFVTGSAALAAAVSHTLESAGNHVDIAMNIDELTRFISGNGDNGSTDINADTNTDTADSGHADSDHTDSHNSEYDAVLIDDLTAQPMMDMLAQYLSASQSSPQSSSQTASSVSSTSSSSSEAAANHVRPRVALLTTPSLSATTNNPTSDIVPDVTIVKPFGDAELLSYVALLRCDEQHGRAAQSVNPDLLIHGDLTLDTRTQRAYYRGANRPVALSPREYSALEALIRADGEFLSFDDLSRLVFGEGAGFADRHSVMDTTMYSLTRKLRRLGFFITQHGHQYRIR</sequence>
<dbReference type="Proteomes" id="UP000216074">
    <property type="component" value="Unassembled WGS sequence"/>
</dbReference>
<dbReference type="OrthoDB" id="3232427at2"/>
<reference evidence="5 6" key="1">
    <citation type="journal article" date="2017" name="BMC Genomics">
        <title>Comparative genomic and phylogenomic analyses of the Bifidobacteriaceae family.</title>
        <authorList>
            <person name="Lugli G.A."/>
            <person name="Milani C."/>
            <person name="Turroni F."/>
            <person name="Duranti S."/>
            <person name="Mancabelli L."/>
            <person name="Mangifesta M."/>
            <person name="Ferrario C."/>
            <person name="Modesto M."/>
            <person name="Mattarelli P."/>
            <person name="Jiri K."/>
            <person name="van Sinderen D."/>
            <person name="Ventura M."/>
        </authorList>
    </citation>
    <scope>NUCLEOTIDE SEQUENCE [LARGE SCALE GENOMIC DNA]</scope>
    <source>
        <strain evidence="5 6">DSM 100202</strain>
    </source>
</reference>
<dbReference type="SUPFAM" id="SSF46894">
    <property type="entry name" value="C-terminal effector domain of the bipartite response regulators"/>
    <property type="match status" value="1"/>
</dbReference>
<feature type="region of interest" description="Disordered" evidence="3">
    <location>
        <begin position="47"/>
        <end position="74"/>
    </location>
</feature>
<evidence type="ECO:0000259" key="4">
    <source>
        <dbReference type="PROSITE" id="PS51755"/>
    </source>
</evidence>
<evidence type="ECO:0000313" key="5">
    <source>
        <dbReference type="EMBL" id="OZG62618.1"/>
    </source>
</evidence>
<evidence type="ECO:0000256" key="1">
    <source>
        <dbReference type="ARBA" id="ARBA00023125"/>
    </source>
</evidence>
<feature type="compositionally biased region" description="Low complexity" evidence="3">
    <location>
        <begin position="49"/>
        <end position="60"/>
    </location>
</feature>
<keyword evidence="6" id="KW-1185">Reference proteome</keyword>
<dbReference type="RefSeq" id="WP_094730618.1">
    <property type="nucleotide sequence ID" value="NZ_MWWY01000045.1"/>
</dbReference>
<name>A0A261FU30_9BIFI</name>
<feature type="compositionally biased region" description="Low complexity" evidence="3">
    <location>
        <begin position="99"/>
        <end position="127"/>
    </location>
</feature>
<dbReference type="EMBL" id="MWWY01000045">
    <property type="protein sequence ID" value="OZG62618.1"/>
    <property type="molecule type" value="Genomic_DNA"/>
</dbReference>
<dbReference type="Gene3D" id="1.10.10.10">
    <property type="entry name" value="Winged helix-like DNA-binding domain superfamily/Winged helix DNA-binding domain"/>
    <property type="match status" value="1"/>
</dbReference>
<dbReference type="AlphaFoldDB" id="A0A261FU30"/>
<dbReference type="GO" id="GO:0003677">
    <property type="term" value="F:DNA binding"/>
    <property type="evidence" value="ECO:0007669"/>
    <property type="project" value="UniProtKB-UniRule"/>
</dbReference>
<dbReference type="GO" id="GO:0000160">
    <property type="term" value="P:phosphorelay signal transduction system"/>
    <property type="evidence" value="ECO:0007669"/>
    <property type="project" value="InterPro"/>
</dbReference>
<dbReference type="InterPro" id="IPR016032">
    <property type="entry name" value="Sig_transdc_resp-reg_C-effctor"/>
</dbReference>
<dbReference type="SMART" id="SM00862">
    <property type="entry name" value="Trans_reg_C"/>
    <property type="match status" value="1"/>
</dbReference>
<keyword evidence="1 2" id="KW-0238">DNA-binding</keyword>
<feature type="DNA-binding region" description="OmpR/PhoB-type" evidence="2">
    <location>
        <begin position="190"/>
        <end position="288"/>
    </location>
</feature>
<feature type="region of interest" description="Disordered" evidence="3">
    <location>
        <begin position="98"/>
        <end position="132"/>
    </location>
</feature>
<evidence type="ECO:0000256" key="3">
    <source>
        <dbReference type="SAM" id="MobiDB-lite"/>
    </source>
</evidence>